<dbReference type="InterPro" id="IPR000182">
    <property type="entry name" value="GNAT_dom"/>
</dbReference>
<dbReference type="SUPFAM" id="SSF55729">
    <property type="entry name" value="Acyl-CoA N-acyltransferases (Nat)"/>
    <property type="match status" value="1"/>
</dbReference>
<dbReference type="GO" id="GO:0016747">
    <property type="term" value="F:acyltransferase activity, transferring groups other than amino-acyl groups"/>
    <property type="evidence" value="ECO:0007669"/>
    <property type="project" value="InterPro"/>
</dbReference>
<dbReference type="PROSITE" id="PS51186">
    <property type="entry name" value="GNAT"/>
    <property type="match status" value="1"/>
</dbReference>
<sequence length="194" mass="21657">MADVEVVEDPGQAADIVSRVMGRYHGYYARAAVERLKGSVGLVARLAGEEAGAIICYRAGSRVELGVIYYVVVLPRARGRGLGKMLVSSCEERLGAPHFYVATIELRNTASARMFQSLGYRVMADYELAEIVGWEAVAAVHHATCSYEEDLIAIKEGREGVGLETLSEAEPDDYRDVWWEICYKPWMERKYRLA</sequence>
<dbReference type="Proteomes" id="UP000291213">
    <property type="component" value="Unassembled WGS sequence"/>
</dbReference>
<dbReference type="RefSeq" id="WP_131159545.1">
    <property type="nucleotide sequence ID" value="NZ_BDMD01000007.1"/>
</dbReference>
<protein>
    <recommendedName>
        <fullName evidence="1">N-acetyltransferase domain-containing protein</fullName>
    </recommendedName>
</protein>
<dbReference type="InterPro" id="IPR016181">
    <property type="entry name" value="Acyl_CoA_acyltransferase"/>
</dbReference>
<feature type="domain" description="N-acetyltransferase" evidence="1">
    <location>
        <begin position="1"/>
        <end position="144"/>
    </location>
</feature>
<evidence type="ECO:0000259" key="1">
    <source>
        <dbReference type="PROSITE" id="PS51186"/>
    </source>
</evidence>
<proteinExistence type="predicted"/>
<gene>
    <name evidence="2" type="ORF">apy_01990</name>
</gene>
<dbReference type="Gene3D" id="3.40.630.30">
    <property type="match status" value="1"/>
</dbReference>
<reference evidence="2 3" key="1">
    <citation type="submission" date="2017-02" db="EMBL/GenBank/DDBJ databases">
        <title>isolation and characterization of a novel temperate virus Aeropyrum globular virus 1 infecting hyperthermophilic archaeon Aeropyrum.</title>
        <authorList>
            <person name="Yumiya M."/>
            <person name="Yoshida T."/>
            <person name="Sako Y."/>
        </authorList>
    </citation>
    <scope>NUCLEOTIDE SEQUENCE [LARGE SCALE GENOMIC DNA]</scope>
    <source>
        <strain evidence="2 3">YK1-12-2013</strain>
    </source>
</reference>
<evidence type="ECO:0000313" key="3">
    <source>
        <dbReference type="Proteomes" id="UP000291213"/>
    </source>
</evidence>
<dbReference type="OrthoDB" id="43754at2157"/>
<dbReference type="AlphaFoldDB" id="A0A401H7U0"/>
<comment type="caution">
    <text evidence="2">The sequence shown here is derived from an EMBL/GenBank/DDBJ whole genome shotgun (WGS) entry which is preliminary data.</text>
</comment>
<dbReference type="Pfam" id="PF00583">
    <property type="entry name" value="Acetyltransf_1"/>
    <property type="match status" value="1"/>
</dbReference>
<evidence type="ECO:0000313" key="2">
    <source>
        <dbReference type="EMBL" id="GBF08474.1"/>
    </source>
</evidence>
<name>A0A401H7U0_AERPX</name>
<accession>A0A401H7U0</accession>
<dbReference type="CDD" id="cd04301">
    <property type="entry name" value="NAT_SF"/>
    <property type="match status" value="1"/>
</dbReference>
<dbReference type="EMBL" id="BDMD01000007">
    <property type="protein sequence ID" value="GBF08474.1"/>
    <property type="molecule type" value="Genomic_DNA"/>
</dbReference>
<organism evidence="2 3">
    <name type="scientific">Aeropyrum pernix</name>
    <dbReference type="NCBI Taxonomy" id="56636"/>
    <lineage>
        <taxon>Archaea</taxon>
        <taxon>Thermoproteota</taxon>
        <taxon>Thermoprotei</taxon>
        <taxon>Desulfurococcales</taxon>
        <taxon>Desulfurococcaceae</taxon>
        <taxon>Aeropyrum</taxon>
    </lineage>
</organism>